<feature type="domain" description="EAL" evidence="2">
    <location>
        <begin position="551"/>
        <end position="806"/>
    </location>
</feature>
<accession>F0RQV0</accession>
<dbReference type="RefSeq" id="WP_013623166.1">
    <property type="nucleotide sequence ID" value="NC_015170.1"/>
</dbReference>
<dbReference type="InterPro" id="IPR011990">
    <property type="entry name" value="TPR-like_helical_dom_sf"/>
</dbReference>
<keyword evidence="4" id="KW-0614">Plasmid</keyword>
<dbReference type="InterPro" id="IPR019734">
    <property type="entry name" value="TPR_rpt"/>
</dbReference>
<evidence type="ECO:0000313" key="5">
    <source>
        <dbReference type="Proteomes" id="UP000007718"/>
    </source>
</evidence>
<dbReference type="SMART" id="SM00267">
    <property type="entry name" value="GGDEF"/>
    <property type="match status" value="1"/>
</dbReference>
<dbReference type="HOGENOM" id="CLU_000445_70_20_0"/>
<dbReference type="SMART" id="SM00052">
    <property type="entry name" value="EAL"/>
    <property type="match status" value="1"/>
</dbReference>
<evidence type="ECO:0000313" key="4">
    <source>
        <dbReference type="EMBL" id="ADY27659.1"/>
    </source>
</evidence>
<dbReference type="Proteomes" id="UP000007718">
    <property type="component" value="Plasmid pDEIPR03"/>
</dbReference>
<keyword evidence="5" id="KW-1185">Reference proteome</keyword>
<name>F0RQV0_DEIPM</name>
<evidence type="ECO:0000256" key="1">
    <source>
        <dbReference type="SAM" id="Coils"/>
    </source>
</evidence>
<dbReference type="PANTHER" id="PTHR44757">
    <property type="entry name" value="DIGUANYLATE CYCLASE DGCP"/>
    <property type="match status" value="1"/>
</dbReference>
<dbReference type="InterPro" id="IPR052155">
    <property type="entry name" value="Biofilm_reg_signaling"/>
</dbReference>
<dbReference type="PROSITE" id="PS50887">
    <property type="entry name" value="GGDEF"/>
    <property type="match status" value="1"/>
</dbReference>
<gene>
    <name evidence="4" type="ordered locus">Deipr_2542</name>
</gene>
<dbReference type="Pfam" id="PF00990">
    <property type="entry name" value="GGDEF"/>
    <property type="match status" value="1"/>
</dbReference>
<dbReference type="EMBL" id="CP002539">
    <property type="protein sequence ID" value="ADY27659.1"/>
    <property type="molecule type" value="Genomic_DNA"/>
</dbReference>
<keyword evidence="1" id="KW-0175">Coiled coil</keyword>
<dbReference type="CDD" id="cd01948">
    <property type="entry name" value="EAL"/>
    <property type="match status" value="1"/>
</dbReference>
<reference evidence="5" key="1">
    <citation type="submission" date="2011-02" db="EMBL/GenBank/DDBJ databases">
        <title>The complete sequence of plasmid3 of Deinococcus proteolyticus DSM 20540.</title>
        <authorList>
            <consortium name="US DOE Joint Genome Institute (JGI-PGF)"/>
            <person name="Lucas S."/>
            <person name="Copeland A."/>
            <person name="Lapidus A."/>
            <person name="Bruce D."/>
            <person name="Goodwin L."/>
            <person name="Pitluck S."/>
            <person name="Kyrpides N."/>
            <person name="Mavromatis K."/>
            <person name="Pagani I."/>
            <person name="Ivanova N."/>
            <person name="Ovchinnikova G."/>
            <person name="Zeytun A."/>
            <person name="Detter J.C."/>
            <person name="Han C."/>
            <person name="Land M."/>
            <person name="Hauser L."/>
            <person name="Markowitz V."/>
            <person name="Cheng J.-F."/>
            <person name="Hugenholtz P."/>
            <person name="Woyke T."/>
            <person name="Wu D."/>
            <person name="Pukall R."/>
            <person name="Steenblock K."/>
            <person name="Brambilla E."/>
            <person name="Klenk H.-P."/>
            <person name="Eisen J.A."/>
        </authorList>
    </citation>
    <scope>NUCLEOTIDE SEQUENCE [LARGE SCALE GENOMIC DNA]</scope>
    <source>
        <strain evidence="5">ATCC 35074 / DSM 20540 / JCM 6276 / NBRC 101906 / NCIMB 13154 / VKM Ac-1939 / CCM 2703 / MRP</strain>
        <plasmid evidence="5">Plasmid pDEIPR03</plasmid>
    </source>
</reference>
<dbReference type="CDD" id="cd01949">
    <property type="entry name" value="GGDEF"/>
    <property type="match status" value="1"/>
</dbReference>
<dbReference type="eggNOG" id="COG5001">
    <property type="taxonomic scope" value="Bacteria"/>
</dbReference>
<dbReference type="Gene3D" id="3.20.20.450">
    <property type="entry name" value="EAL domain"/>
    <property type="match status" value="1"/>
</dbReference>
<dbReference type="SUPFAM" id="SSF48452">
    <property type="entry name" value="TPR-like"/>
    <property type="match status" value="2"/>
</dbReference>
<dbReference type="InterPro" id="IPR000160">
    <property type="entry name" value="GGDEF_dom"/>
</dbReference>
<dbReference type="PANTHER" id="PTHR44757:SF2">
    <property type="entry name" value="BIOFILM ARCHITECTURE MAINTENANCE PROTEIN MBAA"/>
    <property type="match status" value="1"/>
</dbReference>
<dbReference type="Gene3D" id="1.25.40.10">
    <property type="entry name" value="Tetratricopeptide repeat domain"/>
    <property type="match status" value="1"/>
</dbReference>
<dbReference type="InterPro" id="IPR043128">
    <property type="entry name" value="Rev_trsase/Diguanyl_cyclase"/>
</dbReference>
<evidence type="ECO:0000259" key="2">
    <source>
        <dbReference type="PROSITE" id="PS50883"/>
    </source>
</evidence>
<dbReference type="PROSITE" id="PS50883">
    <property type="entry name" value="EAL"/>
    <property type="match status" value="1"/>
</dbReference>
<sequence length="813" mass="89618">MNAGNGQGGSTGPPPYPSLLTAQELAALLDLAPATALAELERRLALDEKTQQPEELIHLLALCGAARLYTGDYLHALHDTERAAELARTRHLPAVEARATIWSGVAQMLSGQLGLAFLSFQQALLLVRSLQDTALHAEVLGYVGRLHTLLREEDTAEQFIQQAQQAAESLPPEHPSRLQVSINLAHHYLARHAPDQAREELLSSLPLARRSGVARAEALLLLLLGQAWLQLGQSERAQACVVEGLTLSGALTLRGQHAAGLFLLGKLHAQRAQWAETEELLQEALTLSLSLPSPEFQAEVYQALVEALRAQGRFEEALAYFERFYAVDAALVMTVSDHRAQVAAVQLQVERLRYQADEERKRRKELDRLNAELRESQEKLSVHAAHDDLTPLLNRRGISHLIDRELQRQQAGALLLLDLDHFKQVNDVLGHDVGDAVLQEVARRIQGQLPPGVHAARIGGDEFVLFFPGSCSPETVHDRARAVLSSVAQPLSLAGRTLKLDASGGLSFCPADAGDQLTLYKHADLALYSAKEQRSALRTYTADLSVRARERLEIEQDLRQALQGGEFELYYQPVIDVRRGVVSGAEALLRWNHPHLGLLGPQRFIPVAEQSDLIVALGDWVIRRAVEDLARIRAACKDCVVSVNVSPRQLLKLDFTEELSRALSQHGLTPGTLTLELTEETALLPAATGVLAELREQGFRLALDDVGRGHSNWVRLAVLPAQLLKIDQEIMRHLTHRAEQSSALDAVVRALVTFAHNGQMQVVAEGVETREQLRLLRDLNCDFFQGFLAAEPLPLPAFLTYLLAEHWTVPKGP</sequence>
<feature type="coiled-coil region" evidence="1">
    <location>
        <begin position="342"/>
        <end position="386"/>
    </location>
</feature>
<dbReference type="Gene3D" id="3.30.70.270">
    <property type="match status" value="1"/>
</dbReference>
<dbReference type="SMART" id="SM00028">
    <property type="entry name" value="TPR"/>
    <property type="match status" value="5"/>
</dbReference>
<reference evidence="4 5" key="2">
    <citation type="journal article" date="2012" name="Stand. Genomic Sci.">
        <title>Complete genome sequence of the orange-red pigmented, radioresistant Deinococcus proteolyticus type strain (MRP(T)).</title>
        <authorList>
            <person name="Copeland A."/>
            <person name="Zeytun A."/>
            <person name="Yassawong M."/>
            <person name="Nolan M."/>
            <person name="Lucas S."/>
            <person name="Hammon N."/>
            <person name="Deshpande S."/>
            <person name="Cheng J.F."/>
            <person name="Han C."/>
            <person name="Tapia R."/>
            <person name="Goodwin L.A."/>
            <person name="Pitluck S."/>
            <person name="Mavromatis K."/>
            <person name="Liolios K."/>
            <person name="Pagani I."/>
            <person name="Ivanova N."/>
            <person name="Mikhailova N."/>
            <person name="Pati A."/>
            <person name="Chen A."/>
            <person name="Palaniappan K."/>
            <person name="Land M."/>
            <person name="Hauser L."/>
            <person name="Jeffries C.D."/>
            <person name="Brambilla E.M."/>
            <person name="Rohde M."/>
            <person name="Sikorski J."/>
            <person name="Pukall R."/>
            <person name="Goker M."/>
            <person name="Detter J.C."/>
            <person name="Woyke T."/>
            <person name="Bristow J."/>
            <person name="Eisen J.A."/>
            <person name="Markowitz V."/>
            <person name="Hugenholtz P."/>
            <person name="Kyrpides N.C."/>
            <person name="Klenk H.P."/>
            <person name="Lapidus A."/>
        </authorList>
    </citation>
    <scope>NUCLEOTIDE SEQUENCE [LARGE SCALE GENOMIC DNA]</scope>
    <source>
        <strain evidence="5">ATCC 35074 / DSM 20540 / JCM 6276 / NBRC 101906 / NCIMB 13154 / VKM Ac-1939 / CCM 2703 / MRP</strain>
        <plasmid evidence="5">Plasmid pDEIPR03</plasmid>
    </source>
</reference>
<feature type="domain" description="GGDEF" evidence="3">
    <location>
        <begin position="410"/>
        <end position="542"/>
    </location>
</feature>
<dbReference type="SUPFAM" id="SSF141868">
    <property type="entry name" value="EAL domain-like"/>
    <property type="match status" value="1"/>
</dbReference>
<dbReference type="SUPFAM" id="SSF55073">
    <property type="entry name" value="Nucleotide cyclase"/>
    <property type="match status" value="1"/>
</dbReference>
<dbReference type="InterPro" id="IPR029787">
    <property type="entry name" value="Nucleotide_cyclase"/>
</dbReference>
<proteinExistence type="predicted"/>
<organism evidence="4 5">
    <name type="scientific">Deinococcus proteolyticus (strain ATCC 35074 / DSM 20540 / JCM 6276 / NBRC 101906 / NCIMB 13154 / VKM Ac-1939 / CCM 2703 / MRP)</name>
    <dbReference type="NCBI Taxonomy" id="693977"/>
    <lineage>
        <taxon>Bacteria</taxon>
        <taxon>Thermotogati</taxon>
        <taxon>Deinococcota</taxon>
        <taxon>Deinococci</taxon>
        <taxon>Deinococcales</taxon>
        <taxon>Deinococcaceae</taxon>
        <taxon>Deinococcus</taxon>
    </lineage>
</organism>
<dbReference type="KEGG" id="dpt:Deipr_2542"/>
<dbReference type="NCBIfam" id="TIGR00254">
    <property type="entry name" value="GGDEF"/>
    <property type="match status" value="1"/>
</dbReference>
<dbReference type="InterPro" id="IPR001633">
    <property type="entry name" value="EAL_dom"/>
</dbReference>
<dbReference type="AlphaFoldDB" id="F0RQV0"/>
<dbReference type="Pfam" id="PF00563">
    <property type="entry name" value="EAL"/>
    <property type="match status" value="1"/>
</dbReference>
<protein>
    <submittedName>
        <fullName evidence="4">Diguanylate cyclase/phosphodiesterase</fullName>
    </submittedName>
</protein>
<evidence type="ECO:0000259" key="3">
    <source>
        <dbReference type="PROSITE" id="PS50887"/>
    </source>
</evidence>
<dbReference type="OrthoDB" id="9805474at2"/>
<dbReference type="InterPro" id="IPR035919">
    <property type="entry name" value="EAL_sf"/>
</dbReference>
<geneLocation type="plasmid" evidence="4 5">
    <name>pDEIPR03</name>
</geneLocation>